<reference evidence="2" key="1">
    <citation type="submission" date="2018-07" db="EMBL/GenBank/DDBJ databases">
        <title>Genome assembly of strain Ka43.</title>
        <authorList>
            <person name="Kukolya J."/>
            <person name="Nagy I."/>
            <person name="Horvath B."/>
            <person name="Toth A."/>
        </authorList>
    </citation>
    <scope>NUCLEOTIDE SEQUENCE</scope>
    <source>
        <strain evidence="2">KB43</strain>
    </source>
</reference>
<proteinExistence type="predicted"/>
<dbReference type="EMBL" id="PRDL01000001">
    <property type="protein sequence ID" value="MBE8716270.1"/>
    <property type="molecule type" value="Genomic_DNA"/>
</dbReference>
<dbReference type="RefSeq" id="WP_193907210.1">
    <property type="nucleotide sequence ID" value="NZ_PRDL01000001.1"/>
</dbReference>
<dbReference type="Gene3D" id="2.40.10.220">
    <property type="entry name" value="predicted glycosyltransferase like domains"/>
    <property type="match status" value="1"/>
</dbReference>
<evidence type="ECO:0000313" key="2">
    <source>
        <dbReference type="EMBL" id="MBE8716270.1"/>
    </source>
</evidence>
<evidence type="ECO:0000313" key="3">
    <source>
        <dbReference type="Proteomes" id="UP000652567"/>
    </source>
</evidence>
<dbReference type="Pfam" id="PF07238">
    <property type="entry name" value="PilZ"/>
    <property type="match status" value="1"/>
</dbReference>
<accession>A0A928V317</accession>
<dbReference type="InterPro" id="IPR009875">
    <property type="entry name" value="PilZ_domain"/>
</dbReference>
<dbReference type="Proteomes" id="UP000652567">
    <property type="component" value="Unassembled WGS sequence"/>
</dbReference>
<protein>
    <submittedName>
        <fullName evidence="2">PilZ domain-containing protein</fullName>
    </submittedName>
</protein>
<evidence type="ECO:0000259" key="1">
    <source>
        <dbReference type="Pfam" id="PF07238"/>
    </source>
</evidence>
<dbReference type="AlphaFoldDB" id="A0A928V317"/>
<sequence>MAGQEQRGSVRTPFTCNIRITDAVLGEFTVKSRDISDTGVFVIAAPEDFPPVGSVVTAQVQGMMEDAPVLQMEVVRVASEGVGLRFMDV</sequence>
<keyword evidence="3" id="KW-1185">Reference proteome</keyword>
<dbReference type="GO" id="GO:0035438">
    <property type="term" value="F:cyclic-di-GMP binding"/>
    <property type="evidence" value="ECO:0007669"/>
    <property type="project" value="InterPro"/>
</dbReference>
<dbReference type="SUPFAM" id="SSF141371">
    <property type="entry name" value="PilZ domain-like"/>
    <property type="match status" value="1"/>
</dbReference>
<feature type="domain" description="PilZ" evidence="1">
    <location>
        <begin position="6"/>
        <end position="88"/>
    </location>
</feature>
<organism evidence="2 3">
    <name type="scientific">Cellvibrio polysaccharolyticus</name>
    <dbReference type="NCBI Taxonomy" id="2082724"/>
    <lineage>
        <taxon>Bacteria</taxon>
        <taxon>Pseudomonadati</taxon>
        <taxon>Pseudomonadota</taxon>
        <taxon>Gammaproteobacteria</taxon>
        <taxon>Cellvibrionales</taxon>
        <taxon>Cellvibrionaceae</taxon>
        <taxon>Cellvibrio</taxon>
    </lineage>
</organism>
<gene>
    <name evidence="2" type="ORF">C4F51_03610</name>
</gene>
<name>A0A928V317_9GAMM</name>
<comment type="caution">
    <text evidence="2">The sequence shown here is derived from an EMBL/GenBank/DDBJ whole genome shotgun (WGS) entry which is preliminary data.</text>
</comment>